<proteinExistence type="predicted"/>
<sequence>MLKTYSFNNQYDHIYYFNYLITEVLNFKDQFNICLNDLNELDASLTTDSHVEVLRFEALSRRNDGLLRFLCNLLGDETKGALSFKRYRKRLKKDCPKYGITLPDLPTSISTQLNELNQLRNWSLHYPESLVISQKELLQHPIERINVILNVRYRFYDREYLTKMIEELNGLSEYFEDIFSQMITDYELLIGQKVHISKIPLRTKEYGLMQQVAMSWEIQNS</sequence>
<keyword evidence="2" id="KW-1185">Reference proteome</keyword>
<accession>A0A9X1WYQ3</accession>
<dbReference type="RefSeq" id="WP_241570628.1">
    <property type="nucleotide sequence ID" value="NZ_JAKUML010000004.1"/>
</dbReference>
<evidence type="ECO:0000313" key="1">
    <source>
        <dbReference type="EMBL" id="MCJ8145925.1"/>
    </source>
</evidence>
<gene>
    <name evidence="1" type="ORF">MKI79_03210</name>
</gene>
<dbReference type="EMBL" id="JAKUML010000004">
    <property type="protein sequence ID" value="MCJ8145925.1"/>
    <property type="molecule type" value="Genomic_DNA"/>
</dbReference>
<protein>
    <submittedName>
        <fullName evidence="1">Uncharacterized protein</fullName>
    </submittedName>
</protein>
<name>A0A9X1WYQ3_9GAMM</name>
<organism evidence="1 2">
    <name type="scientific">Acinetobacter sedimenti</name>
    <dbReference type="NCBI Taxonomy" id="2919922"/>
    <lineage>
        <taxon>Bacteria</taxon>
        <taxon>Pseudomonadati</taxon>
        <taxon>Pseudomonadota</taxon>
        <taxon>Gammaproteobacteria</taxon>
        <taxon>Moraxellales</taxon>
        <taxon>Moraxellaceae</taxon>
        <taxon>Acinetobacter</taxon>
    </lineage>
</organism>
<dbReference type="AlphaFoldDB" id="A0A9X1WYQ3"/>
<comment type="caution">
    <text evidence="1">The sequence shown here is derived from an EMBL/GenBank/DDBJ whole genome shotgun (WGS) entry which is preliminary data.</text>
</comment>
<reference evidence="1" key="1">
    <citation type="submission" date="2022-02" db="EMBL/GenBank/DDBJ databases">
        <title>Acinetobacter A3.8 sp. nov., isolated from Sediment (Zhairuo Island).</title>
        <authorList>
            <person name="Zheng K."/>
        </authorList>
    </citation>
    <scope>NUCLEOTIDE SEQUENCE</scope>
    <source>
        <strain evidence="1">A3.8</strain>
    </source>
</reference>
<dbReference type="Proteomes" id="UP001139701">
    <property type="component" value="Unassembled WGS sequence"/>
</dbReference>
<evidence type="ECO:0000313" key="2">
    <source>
        <dbReference type="Proteomes" id="UP001139701"/>
    </source>
</evidence>